<feature type="chain" id="PRO_5011645874" evidence="1">
    <location>
        <begin position="27"/>
        <end position="104"/>
    </location>
</feature>
<proteinExistence type="predicted"/>
<sequence length="104" mass="10674">MTRPLMILTLSLGTIALAIGAARAQAGQNCAPRPIVLQKLNDVYDETRRSIGLSGSGQVVEVFAADSGSWTIIVTSPNGLTCVAAAGQSFETTTESRAPAGDPA</sequence>
<keyword evidence="3" id="KW-1185">Reference proteome</keyword>
<reference evidence="3" key="1">
    <citation type="submission" date="2016-10" db="EMBL/GenBank/DDBJ databases">
        <authorList>
            <person name="Varghese N."/>
            <person name="Submissions S."/>
        </authorList>
    </citation>
    <scope>NUCLEOTIDE SEQUENCE [LARGE SCALE GENOMIC DNA]</scope>
    <source>
        <strain evidence="3">DSM 26893</strain>
    </source>
</reference>
<feature type="signal peptide" evidence="1">
    <location>
        <begin position="1"/>
        <end position="26"/>
    </location>
</feature>
<evidence type="ECO:0000313" key="3">
    <source>
        <dbReference type="Proteomes" id="UP000199372"/>
    </source>
</evidence>
<organism evidence="2 3">
    <name type="scientific">Palleronia pelagia</name>
    <dbReference type="NCBI Taxonomy" id="387096"/>
    <lineage>
        <taxon>Bacteria</taxon>
        <taxon>Pseudomonadati</taxon>
        <taxon>Pseudomonadota</taxon>
        <taxon>Alphaproteobacteria</taxon>
        <taxon>Rhodobacterales</taxon>
        <taxon>Roseobacteraceae</taxon>
        <taxon>Palleronia</taxon>
    </lineage>
</organism>
<keyword evidence="1" id="KW-0732">Signal</keyword>
<dbReference type="AlphaFoldDB" id="A0A1H8GF06"/>
<dbReference type="EMBL" id="FOCM01000004">
    <property type="protein sequence ID" value="SEN42721.1"/>
    <property type="molecule type" value="Genomic_DNA"/>
</dbReference>
<accession>A0A1H8GF06</accession>
<protein>
    <submittedName>
        <fullName evidence="2">Uncharacterized protein</fullName>
    </submittedName>
</protein>
<evidence type="ECO:0000256" key="1">
    <source>
        <dbReference type="SAM" id="SignalP"/>
    </source>
</evidence>
<evidence type="ECO:0000313" key="2">
    <source>
        <dbReference type="EMBL" id="SEN42721.1"/>
    </source>
</evidence>
<name>A0A1H8GF06_9RHOB</name>
<dbReference type="Proteomes" id="UP000199372">
    <property type="component" value="Unassembled WGS sequence"/>
</dbReference>
<gene>
    <name evidence="2" type="ORF">SAMN04488011_10459</name>
</gene>
<dbReference type="RefSeq" id="WP_236737022.1">
    <property type="nucleotide sequence ID" value="NZ_FOCM01000004.1"/>
</dbReference>